<sequence length="72" mass="7948">MRQRDHVLNMRHIGHSEAGGRGDGMQIMDHRGYGYPGHPFSGGFSVFDLCDPKKPGEARFFPAPANTGNLHL</sequence>
<protein>
    <submittedName>
        <fullName evidence="2">Uncharacterized protein</fullName>
    </submittedName>
</protein>
<dbReference type="EMBL" id="UXAW01000031">
    <property type="protein sequence ID" value="VDC19879.1"/>
    <property type="molecule type" value="Genomic_DNA"/>
</dbReference>
<name>A0A3P5WJF0_9RHOB</name>
<dbReference type="Proteomes" id="UP000277498">
    <property type="component" value="Unassembled WGS sequence"/>
</dbReference>
<organism evidence="2 3">
    <name type="scientific">Pseudogemmobacter humi</name>
    <dbReference type="NCBI Taxonomy" id="2483812"/>
    <lineage>
        <taxon>Bacteria</taxon>
        <taxon>Pseudomonadati</taxon>
        <taxon>Pseudomonadota</taxon>
        <taxon>Alphaproteobacteria</taxon>
        <taxon>Rhodobacterales</taxon>
        <taxon>Paracoccaceae</taxon>
        <taxon>Pseudogemmobacter</taxon>
    </lineage>
</organism>
<reference evidence="2 3" key="1">
    <citation type="submission" date="2018-11" db="EMBL/GenBank/DDBJ databases">
        <authorList>
            <person name="Criscuolo A."/>
        </authorList>
    </citation>
    <scope>NUCLEOTIDE SEQUENCE [LARGE SCALE GENOMIC DNA]</scope>
    <source>
        <strain evidence="2">ACIP111625</strain>
    </source>
</reference>
<dbReference type="OrthoDB" id="8375at2"/>
<feature type="region of interest" description="Disordered" evidence="1">
    <location>
        <begin position="1"/>
        <end position="25"/>
    </location>
</feature>
<dbReference type="AlphaFoldDB" id="A0A3P5WJF0"/>
<evidence type="ECO:0000313" key="2">
    <source>
        <dbReference type="EMBL" id="VDC19879.1"/>
    </source>
</evidence>
<keyword evidence="3" id="KW-1185">Reference proteome</keyword>
<gene>
    <name evidence="2" type="ORF">XINFAN_00268</name>
</gene>
<evidence type="ECO:0000256" key="1">
    <source>
        <dbReference type="SAM" id="MobiDB-lite"/>
    </source>
</evidence>
<evidence type="ECO:0000313" key="3">
    <source>
        <dbReference type="Proteomes" id="UP000277498"/>
    </source>
</evidence>
<feature type="compositionally biased region" description="Basic and acidic residues" evidence="1">
    <location>
        <begin position="1"/>
        <end position="20"/>
    </location>
</feature>
<accession>A0A3P5WJF0</accession>
<dbReference type="RefSeq" id="WP_124084708.1">
    <property type="nucleotide sequence ID" value="NZ_UXAW01000031.1"/>
</dbReference>
<proteinExistence type="predicted"/>